<dbReference type="InterPro" id="IPR011919">
    <property type="entry name" value="Cell_div_ZipA"/>
</dbReference>
<keyword evidence="5 8" id="KW-1133">Transmembrane helix</keyword>
<dbReference type="SUPFAM" id="SSF64383">
    <property type="entry name" value="Cell-division protein ZipA, C-terminal domain"/>
    <property type="match status" value="1"/>
</dbReference>
<keyword evidence="7" id="KW-0131">Cell cycle</keyword>
<evidence type="ECO:0000256" key="5">
    <source>
        <dbReference type="ARBA" id="ARBA00022989"/>
    </source>
</evidence>
<evidence type="ECO:0000256" key="4">
    <source>
        <dbReference type="ARBA" id="ARBA00022692"/>
    </source>
</evidence>
<dbReference type="InterPro" id="IPR007449">
    <property type="entry name" value="ZipA_FtsZ-bd_C"/>
</dbReference>
<evidence type="ECO:0000256" key="8">
    <source>
        <dbReference type="SAM" id="Phobius"/>
    </source>
</evidence>
<dbReference type="Pfam" id="PF04354">
    <property type="entry name" value="ZipA_C"/>
    <property type="match status" value="1"/>
</dbReference>
<accession>A0A381Q028</accession>
<dbReference type="PANTHER" id="PTHR38685">
    <property type="entry name" value="CELL DIVISION PROTEIN ZIPA"/>
    <property type="match status" value="1"/>
</dbReference>
<dbReference type="GO" id="GO:0000917">
    <property type="term" value="P:division septum assembly"/>
    <property type="evidence" value="ECO:0007669"/>
    <property type="project" value="TreeGrafter"/>
</dbReference>
<keyword evidence="2" id="KW-0997">Cell inner membrane</keyword>
<evidence type="ECO:0000256" key="1">
    <source>
        <dbReference type="ARBA" id="ARBA00022475"/>
    </source>
</evidence>
<keyword evidence="6 8" id="KW-0472">Membrane</keyword>
<reference evidence="10" key="1">
    <citation type="submission" date="2018-05" db="EMBL/GenBank/DDBJ databases">
        <authorList>
            <person name="Lanie J.A."/>
            <person name="Ng W.-L."/>
            <person name="Kazmierczak K.M."/>
            <person name="Andrzejewski T.M."/>
            <person name="Davidsen T.M."/>
            <person name="Wayne K.J."/>
            <person name="Tettelin H."/>
            <person name="Glass J.I."/>
            <person name="Rusch D."/>
            <person name="Podicherti R."/>
            <person name="Tsui H.-C.T."/>
            <person name="Winkler M.E."/>
        </authorList>
    </citation>
    <scope>NUCLEOTIDE SEQUENCE</scope>
</reference>
<dbReference type="InterPro" id="IPR036765">
    <property type="entry name" value="ZipA_FtsZ-bd_C_sf"/>
</dbReference>
<proteinExistence type="predicted"/>
<evidence type="ECO:0000256" key="7">
    <source>
        <dbReference type="ARBA" id="ARBA00023306"/>
    </source>
</evidence>
<dbReference type="AlphaFoldDB" id="A0A381Q028"/>
<keyword evidence="3" id="KW-0132">Cell division</keyword>
<evidence type="ECO:0000259" key="9">
    <source>
        <dbReference type="SMART" id="SM00771"/>
    </source>
</evidence>
<evidence type="ECO:0000313" key="10">
    <source>
        <dbReference type="EMBL" id="SUZ72234.1"/>
    </source>
</evidence>
<dbReference type="GO" id="GO:0032153">
    <property type="term" value="C:cell division site"/>
    <property type="evidence" value="ECO:0007669"/>
    <property type="project" value="TreeGrafter"/>
</dbReference>
<organism evidence="10">
    <name type="scientific">marine metagenome</name>
    <dbReference type="NCBI Taxonomy" id="408172"/>
    <lineage>
        <taxon>unclassified sequences</taxon>
        <taxon>metagenomes</taxon>
        <taxon>ecological metagenomes</taxon>
    </lineage>
</organism>
<feature type="domain" description="ZipA C-terminal FtsZ-binding" evidence="9">
    <location>
        <begin position="82"/>
        <end position="205"/>
    </location>
</feature>
<feature type="transmembrane region" description="Helical" evidence="8">
    <location>
        <begin position="6"/>
        <end position="24"/>
    </location>
</feature>
<evidence type="ECO:0000256" key="6">
    <source>
        <dbReference type="ARBA" id="ARBA00023136"/>
    </source>
</evidence>
<protein>
    <recommendedName>
        <fullName evidence="9">ZipA C-terminal FtsZ-binding domain-containing protein</fullName>
    </recommendedName>
</protein>
<name>A0A381Q028_9ZZZZ</name>
<sequence>MLNLAEILTVIIGLLLALVFVDGIRRSIKNRKNKLKVDLVPSEKLEKEEFDELEDTSGQLVDENEFSSDVTESIEDIPILKGHNLIIFNLCSKDVETFSCTSLSKSLSSYSFLFEDKGFFTFRDNTEKILFSLINAKKPGNFLEDITSSDIALVLDPGKTPKVVESFDLMFSVAQSLSETFSCSLLDENRNLLTKQMLEHMRNESQEFQRQSLANAS</sequence>
<evidence type="ECO:0000256" key="2">
    <source>
        <dbReference type="ARBA" id="ARBA00022519"/>
    </source>
</evidence>
<dbReference type="SMART" id="SM00771">
    <property type="entry name" value="ZipA_C"/>
    <property type="match status" value="1"/>
</dbReference>
<evidence type="ECO:0000256" key="3">
    <source>
        <dbReference type="ARBA" id="ARBA00022618"/>
    </source>
</evidence>
<dbReference type="EMBL" id="UINC01001148">
    <property type="protein sequence ID" value="SUZ72234.1"/>
    <property type="molecule type" value="Genomic_DNA"/>
</dbReference>
<dbReference type="Gene3D" id="3.30.1400.10">
    <property type="entry name" value="ZipA, C-terminal FtsZ-binding domain"/>
    <property type="match status" value="1"/>
</dbReference>
<keyword evidence="4 8" id="KW-0812">Transmembrane</keyword>
<dbReference type="GO" id="GO:0005886">
    <property type="term" value="C:plasma membrane"/>
    <property type="evidence" value="ECO:0007669"/>
    <property type="project" value="TreeGrafter"/>
</dbReference>
<keyword evidence="1" id="KW-1003">Cell membrane</keyword>
<gene>
    <name evidence="10" type="ORF">METZ01_LOCUS25088</name>
</gene>
<dbReference type="PANTHER" id="PTHR38685:SF1">
    <property type="entry name" value="CELL DIVISION PROTEIN ZIPA"/>
    <property type="match status" value="1"/>
</dbReference>